<keyword evidence="1" id="KW-1133">Transmembrane helix</keyword>
<proteinExistence type="predicted"/>
<evidence type="ECO:0000313" key="2">
    <source>
        <dbReference type="EMBL" id="SFG64933.1"/>
    </source>
</evidence>
<feature type="transmembrane region" description="Helical" evidence="1">
    <location>
        <begin position="39"/>
        <end position="59"/>
    </location>
</feature>
<keyword evidence="1" id="KW-0472">Membrane</keyword>
<dbReference type="Proteomes" id="UP000199666">
    <property type="component" value="Unassembled WGS sequence"/>
</dbReference>
<dbReference type="OrthoDB" id="772521at2"/>
<keyword evidence="1" id="KW-0812">Transmembrane</keyword>
<dbReference type="AlphaFoldDB" id="A0A1I2TJD3"/>
<reference evidence="2 3" key="1">
    <citation type="submission" date="2016-10" db="EMBL/GenBank/DDBJ databases">
        <authorList>
            <person name="de Groot N.N."/>
        </authorList>
    </citation>
    <scope>NUCLEOTIDE SEQUENCE [LARGE SCALE GENOMIC DNA]</scope>
    <source>
        <strain evidence="2 3">DSM 18684</strain>
    </source>
</reference>
<dbReference type="EMBL" id="FOPP01000001">
    <property type="protein sequence ID" value="SFG64933.1"/>
    <property type="molecule type" value="Genomic_DNA"/>
</dbReference>
<sequence length="87" mass="9516">MLKVLKLQKAVYIIILGVLTLIASQIMSENKVARSSLVLGISGVLLIIGALMFLYPILFAKKVDADGQKVELQPMEKELTEEEQAAS</sequence>
<evidence type="ECO:0000256" key="1">
    <source>
        <dbReference type="SAM" id="Phobius"/>
    </source>
</evidence>
<accession>A0A1I2TJD3</accession>
<keyword evidence="3" id="KW-1185">Reference proteome</keyword>
<gene>
    <name evidence="2" type="ORF">SAMN04489864_101445</name>
</gene>
<evidence type="ECO:0008006" key="4">
    <source>
        <dbReference type="Google" id="ProtNLM"/>
    </source>
</evidence>
<feature type="transmembrane region" description="Helical" evidence="1">
    <location>
        <begin position="10"/>
        <end position="27"/>
    </location>
</feature>
<dbReference type="RefSeq" id="WP_090991915.1">
    <property type="nucleotide sequence ID" value="NZ_FOPP01000001.1"/>
</dbReference>
<name>A0A1I2TJD3_9SPHI</name>
<organism evidence="2 3">
    <name type="scientific">Pedobacter insulae</name>
    <dbReference type="NCBI Taxonomy" id="414048"/>
    <lineage>
        <taxon>Bacteria</taxon>
        <taxon>Pseudomonadati</taxon>
        <taxon>Bacteroidota</taxon>
        <taxon>Sphingobacteriia</taxon>
        <taxon>Sphingobacteriales</taxon>
        <taxon>Sphingobacteriaceae</taxon>
        <taxon>Pedobacter</taxon>
    </lineage>
</organism>
<dbReference type="STRING" id="414048.SAMN04489864_101445"/>
<evidence type="ECO:0000313" key="3">
    <source>
        <dbReference type="Proteomes" id="UP000199666"/>
    </source>
</evidence>
<protein>
    <recommendedName>
        <fullName evidence="4">Isoleucyl-tRNA synthetase</fullName>
    </recommendedName>
</protein>